<evidence type="ECO:0000256" key="2">
    <source>
        <dbReference type="ARBA" id="ARBA00012652"/>
    </source>
</evidence>
<dbReference type="SUPFAM" id="SSF48208">
    <property type="entry name" value="Six-hairpin glycosidases"/>
    <property type="match status" value="1"/>
</dbReference>
<dbReference type="Gene3D" id="2.60.420.10">
    <property type="entry name" value="Maltose phosphorylase, domain 3"/>
    <property type="match status" value="1"/>
</dbReference>
<protein>
    <recommendedName>
        <fullName evidence="2">alpha-L-rhamnosidase</fullName>
        <ecNumber evidence="2">3.2.1.40</ecNumber>
    </recommendedName>
</protein>
<dbReference type="Gene3D" id="2.60.120.260">
    <property type="entry name" value="Galactose-binding domain-like"/>
    <property type="match status" value="2"/>
</dbReference>
<organism evidence="6 7">
    <name type="scientific">Actinomyces ruminicola</name>
    <dbReference type="NCBI Taxonomy" id="332524"/>
    <lineage>
        <taxon>Bacteria</taxon>
        <taxon>Bacillati</taxon>
        <taxon>Actinomycetota</taxon>
        <taxon>Actinomycetes</taxon>
        <taxon>Actinomycetales</taxon>
        <taxon>Actinomycetaceae</taxon>
        <taxon>Actinomyces</taxon>
    </lineage>
</organism>
<name>A0A1G9SNT8_9ACTO</name>
<comment type="catalytic activity">
    <reaction evidence="1">
        <text>Hydrolysis of terminal non-reducing alpha-L-rhamnose residues in alpha-L-rhamnosides.</text>
        <dbReference type="EC" id="3.2.1.40"/>
    </reaction>
</comment>
<dbReference type="EMBL" id="FNHU01000002">
    <property type="protein sequence ID" value="SDM36485.1"/>
    <property type="molecule type" value="Genomic_DNA"/>
</dbReference>
<gene>
    <name evidence="6" type="ORF">SAMN04487766_10215</name>
</gene>
<dbReference type="PANTHER" id="PTHR33307">
    <property type="entry name" value="ALPHA-RHAMNOSIDASE (EUROFUNG)"/>
    <property type="match status" value="1"/>
</dbReference>
<evidence type="ECO:0000313" key="7">
    <source>
        <dbReference type="Proteomes" id="UP000199671"/>
    </source>
</evidence>
<dbReference type="InterPro" id="IPR008902">
    <property type="entry name" value="Rhamnosid_concanavalin"/>
</dbReference>
<feature type="domain" description="Alpha-L-rhamnosidase six-hairpin glycosidase" evidence="5">
    <location>
        <begin position="523"/>
        <end position="839"/>
    </location>
</feature>
<evidence type="ECO:0000313" key="6">
    <source>
        <dbReference type="EMBL" id="SDM36485.1"/>
    </source>
</evidence>
<dbReference type="InterPro" id="IPR008928">
    <property type="entry name" value="6-hairpin_glycosidase_sf"/>
</dbReference>
<dbReference type="InterPro" id="IPR012341">
    <property type="entry name" value="6hp_glycosidase-like_sf"/>
</dbReference>
<dbReference type="AlphaFoldDB" id="A0A1G9SNT8"/>
<dbReference type="InterPro" id="IPR016007">
    <property type="entry name" value="Alpha_rhamnosid"/>
</dbReference>
<reference evidence="6 7" key="1">
    <citation type="submission" date="2016-10" db="EMBL/GenBank/DDBJ databases">
        <authorList>
            <person name="de Groot N.N."/>
        </authorList>
    </citation>
    <scope>NUCLEOTIDE SEQUENCE [LARGE SCALE GENOMIC DNA]</scope>
    <source>
        <strain evidence="6 7">KPR-7B</strain>
    </source>
</reference>
<accession>A0A1G9SNT8</accession>
<evidence type="ECO:0000259" key="4">
    <source>
        <dbReference type="Pfam" id="PF05592"/>
    </source>
</evidence>
<dbReference type="GO" id="GO:0030596">
    <property type="term" value="F:alpha-L-rhamnosidase activity"/>
    <property type="evidence" value="ECO:0007669"/>
    <property type="project" value="UniProtKB-EC"/>
</dbReference>
<sequence>MVPAANADEIAQDQADAAEGTAPDLTEPAVESATADDGVSEELERQQADADAANEPETIDPNPNTDATEDAEPLTGVAQPEQLEDDVPEDVFPAPDAEAPTDLRVNHLSYATAADRGALNFSWTHQVSATQTAYRVVVYARADQSAPVFTSTEVTSSDQTSVVVPGLVEVLADNQLYYWQVTVRYDDGTTRTSARSPFVTAVGSQWASTGSVWSSTEAVSTLVRGKVILPTTAEKVILSATALDTEVAKRHVFAVSVNGAEIGVGPTRRAGTTLYYNAYDITDAVIEGENVVGLMSYTQAASSGVLMQVTAYYSDGTSGILYNSARDTAATEVRPMDAVLYGGSGASIGTSYYTELAQNTNAAAFPFTWQDPGAFGTGSGWTAPAIGTAFSAYTLAPSIVENTVRSEVTPTSATKNSDGSWTIAFDREIIGDIRLRVTAPSRTAIRIQLGEELAAGKARSAMRTGNNYDETWTFRGTDVTWTGSSLKAFRYVTLSSMPGVTTSADVLARVRGVQTSIPTTLDGAFNSDSELLNRIAQLGGYSLSASIIDTYTDSVTRERRPYEGDLLITQALSYAWTRDDMAVRNTWNWLVANPSQYTEYRLMAAIGVHEDYLRTADSAYAAAAYPKVKALVEDAIQLDVTSGLVSSQNGRVDLVDWPRTEMPGYDISNTRYKTVINLFAVAAYESLSDLATVAGNTADAAAYGDKAVALRASILSTLYDSAQRGFSDGLTSSRTLVKHYAVQNNYVALALGVYSDQSMAEALAESTARAGAQQSGSIYMAYFLYRGLYRSGNGEVAISLLTKTNTDTRTYNAVLSTLGATISPEAWSPSTKPNMTYSHPWGSGGPIALVEATGGVTPTSAGYKTADVAIQELAIGSVSTTAVTPRGPVTTSADRNGAVRTLTIDVPSGIQPRLVIDGVGKADAVVLDGTLVRVDGSTATGEGDRLYLQTTAGTHTITLTDTLTVTVSSGQSTATAQGGEKAALYAIGGLDSVQVDVAAAGIGIQLSAADASGRWGNAAASGERATAPSNAAIAQVKASLTGKGAAQHTVRYRVLSPQLGWTGWASDGAAVGVVVTGGRISAVQLEIVPAGTAAPLCESGRPAVTATASRGDLLTIRRGGTYYFRNTLTSGVADRVIAYGRASDAVLMGDWDGDGVDTLAVRRRGTYYIKNSISGGQADRVIVYGRASDQVLVGDW</sequence>
<dbReference type="Pfam" id="PF25788">
    <property type="entry name" value="Ig_Rha78A_N"/>
    <property type="match status" value="1"/>
</dbReference>
<dbReference type="Pfam" id="PF05592">
    <property type="entry name" value="Bac_rhamnosid"/>
    <property type="match status" value="1"/>
</dbReference>
<dbReference type="Proteomes" id="UP000199671">
    <property type="component" value="Unassembled WGS sequence"/>
</dbReference>
<feature type="domain" description="Alpha-L-rhamnosidase concanavalin-like" evidence="4">
    <location>
        <begin position="415"/>
        <end position="509"/>
    </location>
</feature>
<proteinExistence type="predicted"/>
<feature type="compositionally biased region" description="Low complexity" evidence="3">
    <location>
        <begin position="1"/>
        <end position="19"/>
    </location>
</feature>
<dbReference type="PANTHER" id="PTHR33307:SF6">
    <property type="entry name" value="ALPHA-RHAMNOSIDASE (EUROFUNG)-RELATED"/>
    <property type="match status" value="1"/>
</dbReference>
<feature type="non-terminal residue" evidence="6">
    <location>
        <position position="1196"/>
    </location>
</feature>
<evidence type="ECO:0000259" key="5">
    <source>
        <dbReference type="Pfam" id="PF17389"/>
    </source>
</evidence>
<dbReference type="InterPro" id="IPR035396">
    <property type="entry name" value="Bac_rhamnosid6H"/>
</dbReference>
<dbReference type="GO" id="GO:0005975">
    <property type="term" value="P:carbohydrate metabolic process"/>
    <property type="evidence" value="ECO:0007669"/>
    <property type="project" value="InterPro"/>
</dbReference>
<evidence type="ECO:0000256" key="3">
    <source>
        <dbReference type="SAM" id="MobiDB-lite"/>
    </source>
</evidence>
<evidence type="ECO:0000256" key="1">
    <source>
        <dbReference type="ARBA" id="ARBA00001445"/>
    </source>
</evidence>
<dbReference type="Pfam" id="PF17389">
    <property type="entry name" value="Bac_rhamnosid6H"/>
    <property type="match status" value="1"/>
</dbReference>
<dbReference type="Gene3D" id="1.50.10.10">
    <property type="match status" value="1"/>
</dbReference>
<feature type="region of interest" description="Disordered" evidence="3">
    <location>
        <begin position="1"/>
        <end position="71"/>
    </location>
</feature>
<dbReference type="EC" id="3.2.1.40" evidence="2"/>